<name>A0ABP5RMV0_9ACTN</name>
<proteinExistence type="inferred from homology"/>
<dbReference type="Gene3D" id="1.10.10.2840">
    <property type="entry name" value="PucR C-terminal helix-turn-helix domain"/>
    <property type="match status" value="1"/>
</dbReference>
<dbReference type="PANTHER" id="PTHR33744:SF1">
    <property type="entry name" value="DNA-BINDING TRANSCRIPTIONAL ACTIVATOR ADER"/>
    <property type="match status" value="1"/>
</dbReference>
<gene>
    <name evidence="5" type="ORF">GCM10010430_61450</name>
</gene>
<feature type="domain" description="CdaR GGDEF-like" evidence="4">
    <location>
        <begin position="296"/>
        <end position="430"/>
    </location>
</feature>
<dbReference type="InterPro" id="IPR025736">
    <property type="entry name" value="PucR_C-HTH_dom"/>
</dbReference>
<dbReference type="Proteomes" id="UP001500305">
    <property type="component" value="Unassembled WGS sequence"/>
</dbReference>
<feature type="domain" description="PucR C-terminal helix-turn-helix" evidence="3">
    <location>
        <begin position="485"/>
        <end position="543"/>
    </location>
</feature>
<protein>
    <submittedName>
        <fullName evidence="5">PucR family transcriptional regulator</fullName>
    </submittedName>
</protein>
<dbReference type="Pfam" id="PF17853">
    <property type="entry name" value="GGDEF_2"/>
    <property type="match status" value="1"/>
</dbReference>
<dbReference type="Pfam" id="PF13556">
    <property type="entry name" value="HTH_30"/>
    <property type="match status" value="1"/>
</dbReference>
<evidence type="ECO:0000259" key="2">
    <source>
        <dbReference type="Pfam" id="PF07905"/>
    </source>
</evidence>
<evidence type="ECO:0000256" key="1">
    <source>
        <dbReference type="ARBA" id="ARBA00006754"/>
    </source>
</evidence>
<feature type="domain" description="Purine catabolism PurC-like" evidence="2">
    <location>
        <begin position="8"/>
        <end position="128"/>
    </location>
</feature>
<dbReference type="InterPro" id="IPR012914">
    <property type="entry name" value="PucR_dom"/>
</dbReference>
<dbReference type="EMBL" id="BAAATR010000036">
    <property type="protein sequence ID" value="GAA2268002.1"/>
    <property type="molecule type" value="Genomic_DNA"/>
</dbReference>
<organism evidence="5 6">
    <name type="scientific">Kitasatospora cystarginea</name>
    <dbReference type="NCBI Taxonomy" id="58350"/>
    <lineage>
        <taxon>Bacteria</taxon>
        <taxon>Bacillati</taxon>
        <taxon>Actinomycetota</taxon>
        <taxon>Actinomycetes</taxon>
        <taxon>Kitasatosporales</taxon>
        <taxon>Streptomycetaceae</taxon>
        <taxon>Kitasatospora</taxon>
    </lineage>
</organism>
<accession>A0ABP5RMV0</accession>
<evidence type="ECO:0000313" key="6">
    <source>
        <dbReference type="Proteomes" id="UP001500305"/>
    </source>
</evidence>
<dbReference type="InterPro" id="IPR042070">
    <property type="entry name" value="PucR_C-HTH_sf"/>
</dbReference>
<reference evidence="6" key="1">
    <citation type="journal article" date="2019" name="Int. J. Syst. Evol. Microbiol.">
        <title>The Global Catalogue of Microorganisms (GCM) 10K type strain sequencing project: providing services to taxonomists for standard genome sequencing and annotation.</title>
        <authorList>
            <consortium name="The Broad Institute Genomics Platform"/>
            <consortium name="The Broad Institute Genome Sequencing Center for Infectious Disease"/>
            <person name="Wu L."/>
            <person name="Ma J."/>
        </authorList>
    </citation>
    <scope>NUCLEOTIDE SEQUENCE [LARGE SCALE GENOMIC DNA]</scope>
    <source>
        <strain evidence="6">JCM 7356</strain>
    </source>
</reference>
<dbReference type="RefSeq" id="WP_344639796.1">
    <property type="nucleotide sequence ID" value="NZ_BAAATR010000036.1"/>
</dbReference>
<evidence type="ECO:0000259" key="4">
    <source>
        <dbReference type="Pfam" id="PF17853"/>
    </source>
</evidence>
<evidence type="ECO:0000313" key="5">
    <source>
        <dbReference type="EMBL" id="GAA2268002.1"/>
    </source>
</evidence>
<sequence length="549" mass="60011">MLPTVARVLDLDVMRRGLPEVVAGAAQLERPVRWVHVSELPDVAGMLQGGELVLTTGIALPEDRDGLARYVRELDEVGVAGLVVEFGRRYFDSLPRALVHAADQRGLPLIVLRRELRFVAITEAVHALVVNAQLEQLRTSEAVHQVFNELAVEGAEPAEVVRQVARMAGRPVVLENLAHQVLTHDPAGRSESELLEGWERRSRGVHPPGRTGYDPRSGWLVTAVGARGQDWGRLVLAEEPVPLPAGTPHPHAMLLERGAATLALNRLVVRDRESLERQTHRTLLSGILTHSLTVSEVALRAQALGVPLESRRLVGVVLRQRREPIPAALEAQARLRDFTELAAGAIRACRLTALVGALDDEGVGLLITLGSQQDEHTALDSFATALRRLVTESSRDTPAPAVEPVIAVGSSVGSVRDARRTLLEATQVADAALHDGGRTSSYYRLPDVRLRGLLHLLRDDARLQTYVERELGPLLAYDAEHGGQLVQLLRIYLDQGRNKSAAADAAHLSRPSFYDRLHKVERILGVDLDQVESCLSLHVALLALDAVRR</sequence>
<comment type="caution">
    <text evidence="5">The sequence shown here is derived from an EMBL/GenBank/DDBJ whole genome shotgun (WGS) entry which is preliminary data.</text>
</comment>
<evidence type="ECO:0000259" key="3">
    <source>
        <dbReference type="Pfam" id="PF13556"/>
    </source>
</evidence>
<keyword evidence="6" id="KW-1185">Reference proteome</keyword>
<dbReference type="InterPro" id="IPR041522">
    <property type="entry name" value="CdaR_GGDEF"/>
</dbReference>
<dbReference type="InterPro" id="IPR051448">
    <property type="entry name" value="CdaR-like_regulators"/>
</dbReference>
<dbReference type="Pfam" id="PF07905">
    <property type="entry name" value="PucR"/>
    <property type="match status" value="1"/>
</dbReference>
<comment type="similarity">
    <text evidence="1">Belongs to the CdaR family.</text>
</comment>
<dbReference type="PANTHER" id="PTHR33744">
    <property type="entry name" value="CARBOHYDRATE DIACID REGULATOR"/>
    <property type="match status" value="1"/>
</dbReference>